<dbReference type="InterPro" id="IPR013766">
    <property type="entry name" value="Thioredoxin_domain"/>
</dbReference>
<evidence type="ECO:0000256" key="1">
    <source>
        <dbReference type="ARBA" id="ARBA00010996"/>
    </source>
</evidence>
<comment type="caution">
    <text evidence="5">The sequence shown here is derived from an EMBL/GenBank/DDBJ whole genome shotgun (WGS) entry which is preliminary data.</text>
</comment>
<keyword evidence="3" id="KW-0472">Membrane</keyword>
<evidence type="ECO:0000259" key="4">
    <source>
        <dbReference type="PROSITE" id="PS51352"/>
    </source>
</evidence>
<reference evidence="5 6" key="1">
    <citation type="submission" date="2022-10" db="EMBL/GenBank/DDBJ databases">
        <title>Sphingomonas sp.</title>
        <authorList>
            <person name="Jin C."/>
        </authorList>
    </citation>
    <scope>NUCLEOTIDE SEQUENCE [LARGE SCALE GENOMIC DNA]</scope>
    <source>
        <strain evidence="5 6">BN140010</strain>
    </source>
</reference>
<dbReference type="Proteomes" id="UP001526246">
    <property type="component" value="Unassembled WGS sequence"/>
</dbReference>
<proteinExistence type="inferred from homology"/>
<protein>
    <submittedName>
        <fullName evidence="5">SCO family protein</fullName>
    </submittedName>
</protein>
<keyword evidence="2" id="KW-0186">Copper</keyword>
<evidence type="ECO:0000313" key="6">
    <source>
        <dbReference type="Proteomes" id="UP001526246"/>
    </source>
</evidence>
<keyword evidence="6" id="KW-1185">Reference proteome</keyword>
<dbReference type="InterPro" id="IPR003782">
    <property type="entry name" value="SCO1/SenC"/>
</dbReference>
<dbReference type="Gene3D" id="3.40.30.10">
    <property type="entry name" value="Glutaredoxin"/>
    <property type="match status" value="1"/>
</dbReference>
<dbReference type="SUPFAM" id="SSF52833">
    <property type="entry name" value="Thioredoxin-like"/>
    <property type="match status" value="1"/>
</dbReference>
<feature type="transmembrane region" description="Helical" evidence="3">
    <location>
        <begin position="20"/>
        <end position="38"/>
    </location>
</feature>
<evidence type="ECO:0000256" key="2">
    <source>
        <dbReference type="ARBA" id="ARBA00023008"/>
    </source>
</evidence>
<dbReference type="CDD" id="cd02968">
    <property type="entry name" value="SCO"/>
    <property type="match status" value="1"/>
</dbReference>
<keyword evidence="3" id="KW-1133">Transmembrane helix</keyword>
<dbReference type="RefSeq" id="WP_264880691.1">
    <property type="nucleotide sequence ID" value="NZ_JAPDOB010000001.1"/>
</dbReference>
<sequence>MPDMPTTDPRPNAALRRIRLLVWVLVALAALGFAYLWLTTQRGDRSEMAVTPQGQASSSGVQLGGPFTLTGADGKPFSSAQALAGKPYVIFFGFTHCPDVCPNTLARLAQLRQKLNAGPRPFEIVFVTVDPERDTPQAVGSYAQLFNTPIIGLTGTRQQIDQVAKQHAIYQAKVKDPASPDGYTMDHGAAALLFGRDGRFVSTIAQEEGDDVALAKLRRIVA</sequence>
<dbReference type="PANTHER" id="PTHR12151:SF25">
    <property type="entry name" value="LINALOOL DEHYDRATASE_ISOMERASE DOMAIN-CONTAINING PROTEIN"/>
    <property type="match status" value="1"/>
</dbReference>
<evidence type="ECO:0000313" key="5">
    <source>
        <dbReference type="EMBL" id="MCW3796762.1"/>
    </source>
</evidence>
<comment type="similarity">
    <text evidence="1">Belongs to the SCO1/2 family.</text>
</comment>
<dbReference type="EMBL" id="JAPDOB010000001">
    <property type="protein sequence ID" value="MCW3796762.1"/>
    <property type="molecule type" value="Genomic_DNA"/>
</dbReference>
<feature type="domain" description="Thioredoxin" evidence="4">
    <location>
        <begin position="58"/>
        <end position="222"/>
    </location>
</feature>
<organism evidence="5 6">
    <name type="scientific">Sphingomonas arvum</name>
    <dbReference type="NCBI Taxonomy" id="2992113"/>
    <lineage>
        <taxon>Bacteria</taxon>
        <taxon>Pseudomonadati</taxon>
        <taxon>Pseudomonadota</taxon>
        <taxon>Alphaproteobacteria</taxon>
        <taxon>Sphingomonadales</taxon>
        <taxon>Sphingomonadaceae</taxon>
        <taxon>Sphingomonas</taxon>
    </lineage>
</organism>
<evidence type="ECO:0000256" key="3">
    <source>
        <dbReference type="SAM" id="Phobius"/>
    </source>
</evidence>
<dbReference type="InterPro" id="IPR036249">
    <property type="entry name" value="Thioredoxin-like_sf"/>
</dbReference>
<accession>A0ABT3JCF5</accession>
<dbReference type="PANTHER" id="PTHR12151">
    <property type="entry name" value="ELECTRON TRANSPORT PROTIN SCO1/SENC FAMILY MEMBER"/>
    <property type="match status" value="1"/>
</dbReference>
<dbReference type="PROSITE" id="PS51352">
    <property type="entry name" value="THIOREDOXIN_2"/>
    <property type="match status" value="1"/>
</dbReference>
<gene>
    <name evidence="5" type="ORF">OMW55_02935</name>
</gene>
<dbReference type="Pfam" id="PF02630">
    <property type="entry name" value="SCO1-SenC"/>
    <property type="match status" value="1"/>
</dbReference>
<name>A0ABT3JCF5_9SPHN</name>
<keyword evidence="3" id="KW-0812">Transmembrane</keyword>